<dbReference type="PROSITE" id="PS50932">
    <property type="entry name" value="HTH_LACI_2"/>
    <property type="match status" value="1"/>
</dbReference>
<feature type="domain" description="HTH lacI-type" evidence="4">
    <location>
        <begin position="17"/>
        <end position="71"/>
    </location>
</feature>
<keyword evidence="2" id="KW-0238">DNA-binding</keyword>
<keyword evidence="1" id="KW-0805">Transcription regulation</keyword>
<protein>
    <submittedName>
        <fullName evidence="5">Ribose operon repressor</fullName>
    </submittedName>
</protein>
<dbReference type="Gene3D" id="3.40.50.2300">
    <property type="match status" value="2"/>
</dbReference>
<dbReference type="AlphaFoldDB" id="A0A1L7RL25"/>
<dbReference type="SUPFAM" id="SSF53822">
    <property type="entry name" value="Periplasmic binding protein-like I"/>
    <property type="match status" value="1"/>
</dbReference>
<dbReference type="Pfam" id="PF13377">
    <property type="entry name" value="Peripla_BP_3"/>
    <property type="match status" value="1"/>
</dbReference>
<dbReference type="SUPFAM" id="SSF47413">
    <property type="entry name" value="lambda repressor-like DNA-binding domains"/>
    <property type="match status" value="1"/>
</dbReference>
<dbReference type="RefSeq" id="WP_210578163.1">
    <property type="nucleotide sequence ID" value="NZ_LK995460.1"/>
</dbReference>
<dbReference type="InterPro" id="IPR028082">
    <property type="entry name" value="Peripla_BP_I"/>
</dbReference>
<name>A0A1L7RL25_9ACTO</name>
<dbReference type="Gene3D" id="1.10.260.40">
    <property type="entry name" value="lambda repressor-like DNA-binding domains"/>
    <property type="match status" value="1"/>
</dbReference>
<evidence type="ECO:0000256" key="3">
    <source>
        <dbReference type="ARBA" id="ARBA00023163"/>
    </source>
</evidence>
<proteinExistence type="predicted"/>
<accession>A0A1L7RL25</accession>
<sequence>MSASPLPSGQSEPRKRATIKDVAAEAGVSVAAVSKVLRNAYGVSDQMRQRVEAAIEKLDYRPRTGARTMRGSSQTIGLVLTDFASPFQFEVAEAIASRLNETQYQDILTIAGTSPEGYRRRIDSLVDLQVDGIILISPRLDMASLNRLAKTMPLTTVALHGEPELFDTVVTDEHHGAQLMVDHLVSLGHEWIAHTAMPLSSVENGYLLSQTMRRRGFVRAMENHGLTPDVIETYYSEAGGRDAAERALTRRHRPTAIFAGTDAVAFGVLDYIEEQGLTVPGDMSVSGYDNVHTTALRRVSLTTIDQSGEQTGKAAIDLLLERINGRAEPTRRIIEPTLVTRSTTAPPPARR</sequence>
<dbReference type="CDD" id="cd01392">
    <property type="entry name" value="HTH_LacI"/>
    <property type="match status" value="1"/>
</dbReference>
<dbReference type="CDD" id="cd06267">
    <property type="entry name" value="PBP1_LacI_sugar_binding-like"/>
    <property type="match status" value="1"/>
</dbReference>
<organism evidence="5">
    <name type="scientific">Actinomyces succiniciruminis</name>
    <dbReference type="NCBI Taxonomy" id="1522002"/>
    <lineage>
        <taxon>Bacteria</taxon>
        <taxon>Bacillati</taxon>
        <taxon>Actinomycetota</taxon>
        <taxon>Actinomycetes</taxon>
        <taxon>Actinomycetales</taxon>
        <taxon>Actinomycetaceae</taxon>
        <taxon>Actinomyces</taxon>
    </lineage>
</organism>
<gene>
    <name evidence="5" type="ORF">AAM4_0059</name>
</gene>
<reference evidence="5" key="1">
    <citation type="submission" date="2014-07" db="EMBL/GenBank/DDBJ databases">
        <authorList>
            <person name="Zhang J.E."/>
            <person name="Yang H."/>
            <person name="Guo J."/>
            <person name="Deng Z."/>
            <person name="Luo H."/>
            <person name="Luo M."/>
            <person name="Zhao B."/>
        </authorList>
    </citation>
    <scope>NUCLEOTIDE SEQUENCE</scope>
    <source>
        <strain evidence="5">AM4</strain>
    </source>
</reference>
<dbReference type="InterPro" id="IPR046335">
    <property type="entry name" value="LacI/GalR-like_sensor"/>
</dbReference>
<dbReference type="PROSITE" id="PS00356">
    <property type="entry name" value="HTH_LACI_1"/>
    <property type="match status" value="1"/>
</dbReference>
<dbReference type="SMART" id="SM00354">
    <property type="entry name" value="HTH_LACI"/>
    <property type="match status" value="1"/>
</dbReference>
<dbReference type="EMBL" id="LK995460">
    <property type="protein sequence ID" value="CED89954.1"/>
    <property type="molecule type" value="Genomic_DNA"/>
</dbReference>
<dbReference type="GO" id="GO:0003700">
    <property type="term" value="F:DNA-binding transcription factor activity"/>
    <property type="evidence" value="ECO:0007669"/>
    <property type="project" value="TreeGrafter"/>
</dbReference>
<evidence type="ECO:0000256" key="2">
    <source>
        <dbReference type="ARBA" id="ARBA00023125"/>
    </source>
</evidence>
<dbReference type="InterPro" id="IPR010982">
    <property type="entry name" value="Lambda_DNA-bd_dom_sf"/>
</dbReference>
<dbReference type="PANTHER" id="PTHR30146:SF109">
    <property type="entry name" value="HTH-TYPE TRANSCRIPTIONAL REGULATOR GALS"/>
    <property type="match status" value="1"/>
</dbReference>
<dbReference type="Pfam" id="PF00356">
    <property type="entry name" value="LacI"/>
    <property type="match status" value="1"/>
</dbReference>
<keyword evidence="3" id="KW-0804">Transcription</keyword>
<evidence type="ECO:0000256" key="1">
    <source>
        <dbReference type="ARBA" id="ARBA00023015"/>
    </source>
</evidence>
<dbReference type="PANTHER" id="PTHR30146">
    <property type="entry name" value="LACI-RELATED TRANSCRIPTIONAL REPRESSOR"/>
    <property type="match status" value="1"/>
</dbReference>
<dbReference type="GO" id="GO:0000976">
    <property type="term" value="F:transcription cis-regulatory region binding"/>
    <property type="evidence" value="ECO:0007669"/>
    <property type="project" value="TreeGrafter"/>
</dbReference>
<evidence type="ECO:0000259" key="4">
    <source>
        <dbReference type="PROSITE" id="PS50932"/>
    </source>
</evidence>
<dbReference type="InterPro" id="IPR000843">
    <property type="entry name" value="HTH_LacI"/>
</dbReference>
<evidence type="ECO:0000313" key="5">
    <source>
        <dbReference type="EMBL" id="CED89954.1"/>
    </source>
</evidence>